<gene>
    <name evidence="2" type="ORF">SEMRO_237_G095360.1</name>
</gene>
<feature type="coiled-coil region" evidence="1">
    <location>
        <begin position="107"/>
        <end position="144"/>
    </location>
</feature>
<comment type="caution">
    <text evidence="2">The sequence shown here is derived from an EMBL/GenBank/DDBJ whole genome shotgun (WGS) entry which is preliminary data.</text>
</comment>
<evidence type="ECO:0000313" key="3">
    <source>
        <dbReference type="Proteomes" id="UP001153069"/>
    </source>
</evidence>
<keyword evidence="3" id="KW-1185">Reference proteome</keyword>
<dbReference type="AlphaFoldDB" id="A0A9N8DP14"/>
<dbReference type="EMBL" id="CAICTM010000236">
    <property type="protein sequence ID" value="CAB9505620.1"/>
    <property type="molecule type" value="Genomic_DNA"/>
</dbReference>
<evidence type="ECO:0000313" key="2">
    <source>
        <dbReference type="EMBL" id="CAB9505620.1"/>
    </source>
</evidence>
<name>A0A9N8DP14_9STRA</name>
<keyword evidence="1" id="KW-0175">Coiled coil</keyword>
<proteinExistence type="predicted"/>
<accession>A0A9N8DP14</accession>
<dbReference type="Proteomes" id="UP001153069">
    <property type="component" value="Unassembled WGS sequence"/>
</dbReference>
<reference evidence="2" key="1">
    <citation type="submission" date="2020-06" db="EMBL/GenBank/DDBJ databases">
        <authorList>
            <consortium name="Plant Systems Biology data submission"/>
        </authorList>
    </citation>
    <scope>NUCLEOTIDE SEQUENCE</scope>
    <source>
        <strain evidence="2">D6</strain>
    </source>
</reference>
<protein>
    <submittedName>
        <fullName evidence="2">Uncharacterized protein</fullName>
    </submittedName>
</protein>
<sequence>MNEGTQLWLNDGRYQHQPVTYTRPDYADSNYCYVTLCESSEVVHVLKTDITGPGSHAIRHQAMQTRNWYGTTNADDIAAMGAWRAPLEDRWRLRSERQQDIIEMYRIKDRKRMLKTIKNLKRELQEEKEAHESLKRQCRDLYKVMVEESEDN</sequence>
<organism evidence="2 3">
    <name type="scientific">Seminavis robusta</name>
    <dbReference type="NCBI Taxonomy" id="568900"/>
    <lineage>
        <taxon>Eukaryota</taxon>
        <taxon>Sar</taxon>
        <taxon>Stramenopiles</taxon>
        <taxon>Ochrophyta</taxon>
        <taxon>Bacillariophyta</taxon>
        <taxon>Bacillariophyceae</taxon>
        <taxon>Bacillariophycidae</taxon>
        <taxon>Naviculales</taxon>
        <taxon>Naviculaceae</taxon>
        <taxon>Seminavis</taxon>
    </lineage>
</organism>
<evidence type="ECO:0000256" key="1">
    <source>
        <dbReference type="SAM" id="Coils"/>
    </source>
</evidence>